<comment type="cofactor">
    <cofactor evidence="2">
        <name>FAD</name>
        <dbReference type="ChEBI" id="CHEBI:57692"/>
    </cofactor>
</comment>
<evidence type="ECO:0000256" key="2">
    <source>
        <dbReference type="ARBA" id="ARBA00001974"/>
    </source>
</evidence>
<dbReference type="PANTHER" id="PTHR43400">
    <property type="entry name" value="FUMARATE REDUCTASE"/>
    <property type="match status" value="1"/>
</dbReference>
<dbReference type="SUPFAM" id="SSF51905">
    <property type="entry name" value="FAD/NAD(P)-binding domain"/>
    <property type="match status" value="1"/>
</dbReference>
<dbReference type="InterPro" id="IPR036188">
    <property type="entry name" value="FAD/NAD-bd_sf"/>
</dbReference>
<keyword evidence="7" id="KW-0560">Oxidoreductase</keyword>
<dbReference type="Gene3D" id="3.50.50.60">
    <property type="entry name" value="FAD/NAD(P)-binding domain"/>
    <property type="match status" value="1"/>
</dbReference>
<dbReference type="InterPro" id="IPR050315">
    <property type="entry name" value="FAD-oxidoreductase_2"/>
</dbReference>
<comment type="cofactor">
    <cofactor evidence="1">
        <name>FMN</name>
        <dbReference type="ChEBI" id="CHEBI:58210"/>
    </cofactor>
</comment>
<dbReference type="GO" id="GO:0016020">
    <property type="term" value="C:membrane"/>
    <property type="evidence" value="ECO:0007669"/>
    <property type="project" value="InterPro"/>
</dbReference>
<feature type="domain" description="FAD-dependent oxidoreductase 2 FAD-binding" evidence="9">
    <location>
        <begin position="82"/>
        <end position="564"/>
    </location>
</feature>
<dbReference type="Pfam" id="PF00890">
    <property type="entry name" value="FAD_binding_2"/>
    <property type="match status" value="1"/>
</dbReference>
<evidence type="ECO:0000256" key="8">
    <source>
        <dbReference type="ARBA" id="ARBA00049922"/>
    </source>
</evidence>
<dbReference type="InterPro" id="IPR027477">
    <property type="entry name" value="Succ_DH/fumarate_Rdtase_cat_sf"/>
</dbReference>
<dbReference type="EC" id="1.3.99.33" evidence="3"/>
<dbReference type="PANTHER" id="PTHR43400:SF10">
    <property type="entry name" value="3-OXOSTEROID 1-DEHYDROGENASE"/>
    <property type="match status" value="1"/>
</dbReference>
<evidence type="ECO:0000256" key="5">
    <source>
        <dbReference type="ARBA" id="ARBA00022630"/>
    </source>
</evidence>
<dbReference type="InterPro" id="IPR003953">
    <property type="entry name" value="FAD-dep_OxRdtase_2_FAD-bd"/>
</dbReference>
<dbReference type="SUPFAM" id="SSF56425">
    <property type="entry name" value="Succinate dehydrogenase/fumarate reductase flavoprotein, catalytic domain"/>
    <property type="match status" value="1"/>
</dbReference>
<keyword evidence="6" id="KW-0274">FAD</keyword>
<evidence type="ECO:0000256" key="1">
    <source>
        <dbReference type="ARBA" id="ARBA00001917"/>
    </source>
</evidence>
<evidence type="ECO:0000313" key="12">
    <source>
        <dbReference type="Proteomes" id="UP000824211"/>
    </source>
</evidence>
<sequence length="593" mass="64239">MIEKILSAQSSEVDGHSGATITSDAIKKAAENCINQAKGVATAPTTSNKAETVVPEGLTTEEVESSVVELGDITPDETMDFDIVVVGAGAAGVPAAGWAAELGASVALLQKQSVVVSQGNCGSAIIHSKSTPAGEKMWVHMTNGLCDWRADTDLLNAYVEHSEEALMWYLNRAGLTAETEYGDGSLVDDNANPSALLHNDEKEINCYMCTSQDLTGVWQDRMDTYDFGGEHCYFFAPWIGPKPKNVGDVLAVVLENVQAACPNLETFFNTPAVKLVVDDAGKVTGVIGKDADGKYIQFNAAKGVILATGDYMNNDAMVRRWCPDIENFDKKQFQKTGDGHIMAIAAGAKMENLGHTKMMHDFDSGLMYEEPFLYVDMEGHRFCNEDTGFVYMGNITKYTPAYNGNNVDSNHPNGSQGWYCQIYDSDYMSYAKAPVPEAGMLKYIPGAVENPEGVFENLLDTYKADTLEELAALLDIPADALEESVARYNELCDQGADVDFGKSMKYMHKIEKAPFWGIRKHIRVSSVDSGVNTNAYGQALDAEGNVIDGLYCVGNLGGTFYGGADYPFHQTGLSLGRCYTFGMIAAKHALGEL</sequence>
<dbReference type="EMBL" id="DWXX01000191">
    <property type="protein sequence ID" value="HJB59969.1"/>
    <property type="molecule type" value="Genomic_DNA"/>
</dbReference>
<reference evidence="11" key="2">
    <citation type="submission" date="2021-04" db="EMBL/GenBank/DDBJ databases">
        <authorList>
            <person name="Gilroy R."/>
        </authorList>
    </citation>
    <scope>NUCLEOTIDE SEQUENCE</scope>
    <source>
        <strain evidence="11">ChiHjej9B8-13557</strain>
    </source>
</reference>
<comment type="catalytic activity">
    <reaction evidence="8">
        <text>dihydrourocanate + A = urocanate + AH2</text>
        <dbReference type="Rhea" id="RHEA:36059"/>
        <dbReference type="ChEBI" id="CHEBI:13193"/>
        <dbReference type="ChEBI" id="CHEBI:17499"/>
        <dbReference type="ChEBI" id="CHEBI:27247"/>
        <dbReference type="ChEBI" id="CHEBI:72991"/>
        <dbReference type="EC" id="1.3.99.33"/>
    </reaction>
</comment>
<dbReference type="Gene3D" id="3.90.700.10">
    <property type="entry name" value="Succinate dehydrogenase/fumarate reductase flavoprotein, catalytic domain"/>
    <property type="match status" value="1"/>
</dbReference>
<proteinExistence type="predicted"/>
<evidence type="ECO:0000256" key="3">
    <source>
        <dbReference type="ARBA" id="ARBA00013137"/>
    </source>
</evidence>
<name>A0A9D2S8H9_9FIRM</name>
<organism evidence="11 12">
    <name type="scientific">Candidatus Faecalibacterium faecipullorum</name>
    <dbReference type="NCBI Taxonomy" id="2838578"/>
    <lineage>
        <taxon>Bacteria</taxon>
        <taxon>Bacillati</taxon>
        <taxon>Bacillota</taxon>
        <taxon>Clostridia</taxon>
        <taxon>Eubacteriales</taxon>
        <taxon>Oscillospiraceae</taxon>
        <taxon>Faecalibacterium</taxon>
    </lineage>
</organism>
<evidence type="ECO:0000259" key="9">
    <source>
        <dbReference type="Pfam" id="PF00890"/>
    </source>
</evidence>
<evidence type="ECO:0000313" key="11">
    <source>
        <dbReference type="EMBL" id="HJB59969.1"/>
    </source>
</evidence>
<accession>A0A9D2S8H9</accession>
<keyword evidence="5" id="KW-0285">Flavoprotein</keyword>
<evidence type="ECO:0000256" key="4">
    <source>
        <dbReference type="ARBA" id="ARBA00015872"/>
    </source>
</evidence>
<gene>
    <name evidence="11" type="ORF">H9771_10035</name>
</gene>
<dbReference type="Gene3D" id="3.90.1010.20">
    <property type="match status" value="1"/>
</dbReference>
<dbReference type="Pfam" id="PF04205">
    <property type="entry name" value="FMN_bind"/>
    <property type="match status" value="1"/>
</dbReference>
<dbReference type="InterPro" id="IPR007329">
    <property type="entry name" value="FMN-bd"/>
</dbReference>
<feature type="domain" description="FMN-binding" evidence="10">
    <location>
        <begin position="8"/>
        <end position="34"/>
    </location>
</feature>
<dbReference type="GO" id="GO:0008202">
    <property type="term" value="P:steroid metabolic process"/>
    <property type="evidence" value="ECO:0007669"/>
    <property type="project" value="UniProtKB-ARBA"/>
</dbReference>
<dbReference type="AlphaFoldDB" id="A0A9D2S8H9"/>
<reference evidence="11" key="1">
    <citation type="journal article" date="2021" name="PeerJ">
        <title>Extensive microbial diversity within the chicken gut microbiome revealed by metagenomics and culture.</title>
        <authorList>
            <person name="Gilroy R."/>
            <person name="Ravi A."/>
            <person name="Getino M."/>
            <person name="Pursley I."/>
            <person name="Horton D.L."/>
            <person name="Alikhan N.F."/>
            <person name="Baker D."/>
            <person name="Gharbi K."/>
            <person name="Hall N."/>
            <person name="Watson M."/>
            <person name="Adriaenssens E.M."/>
            <person name="Foster-Nyarko E."/>
            <person name="Jarju S."/>
            <person name="Secka A."/>
            <person name="Antonio M."/>
            <person name="Oren A."/>
            <person name="Chaudhuri R.R."/>
            <person name="La Ragione R."/>
            <person name="Hildebrand F."/>
            <person name="Pallen M.J."/>
        </authorList>
    </citation>
    <scope>NUCLEOTIDE SEQUENCE</scope>
    <source>
        <strain evidence="11">ChiHjej9B8-13557</strain>
    </source>
</reference>
<evidence type="ECO:0000259" key="10">
    <source>
        <dbReference type="Pfam" id="PF04205"/>
    </source>
</evidence>
<evidence type="ECO:0000256" key="6">
    <source>
        <dbReference type="ARBA" id="ARBA00022827"/>
    </source>
</evidence>
<comment type="caution">
    <text evidence="11">The sequence shown here is derived from an EMBL/GenBank/DDBJ whole genome shotgun (WGS) entry which is preliminary data.</text>
</comment>
<dbReference type="Proteomes" id="UP000824211">
    <property type="component" value="Unassembled WGS sequence"/>
</dbReference>
<protein>
    <recommendedName>
        <fullName evidence="4">Urocanate reductase</fullName>
        <ecNumber evidence="3">1.3.99.33</ecNumber>
    </recommendedName>
</protein>
<dbReference type="GO" id="GO:0033765">
    <property type="term" value="F:steroid dehydrogenase activity, acting on the CH-CH group of donors"/>
    <property type="evidence" value="ECO:0007669"/>
    <property type="project" value="UniProtKB-ARBA"/>
</dbReference>
<evidence type="ECO:0000256" key="7">
    <source>
        <dbReference type="ARBA" id="ARBA00023002"/>
    </source>
</evidence>
<dbReference type="GO" id="GO:0010181">
    <property type="term" value="F:FMN binding"/>
    <property type="evidence" value="ECO:0007669"/>
    <property type="project" value="InterPro"/>
</dbReference>